<evidence type="ECO:0000313" key="3">
    <source>
        <dbReference type="Proteomes" id="UP000195893"/>
    </source>
</evidence>
<dbReference type="InterPro" id="IPR047777">
    <property type="entry name" value="LapA-like_RM"/>
</dbReference>
<feature type="compositionally biased region" description="Low complexity" evidence="1">
    <location>
        <begin position="216"/>
        <end position="225"/>
    </location>
</feature>
<feature type="compositionally biased region" description="Low complexity" evidence="1">
    <location>
        <begin position="164"/>
        <end position="178"/>
    </location>
</feature>
<comment type="caution">
    <text evidence="2">The sequence shown here is derived from an EMBL/GenBank/DDBJ whole genome shotgun (WGS) entry which is preliminary data.</text>
</comment>
<proteinExistence type="predicted"/>
<name>A0A1Y5NJN5_9BACT</name>
<accession>A0A1Y5NJN5</accession>
<feature type="region of interest" description="Disordered" evidence="1">
    <location>
        <begin position="146"/>
        <end position="237"/>
    </location>
</feature>
<dbReference type="EMBL" id="NDYQ01000004">
    <property type="protein sequence ID" value="OUT18072.1"/>
    <property type="molecule type" value="Genomic_DNA"/>
</dbReference>
<feature type="region of interest" description="Disordered" evidence="1">
    <location>
        <begin position="346"/>
        <end position="368"/>
    </location>
</feature>
<feature type="compositionally biased region" description="Low complexity" evidence="1">
    <location>
        <begin position="189"/>
        <end position="205"/>
    </location>
</feature>
<gene>
    <name evidence="2" type="ORF">B9N60_02950</name>
</gene>
<dbReference type="Proteomes" id="UP000195893">
    <property type="component" value="Unassembled WGS sequence"/>
</dbReference>
<dbReference type="AlphaFoldDB" id="A0A1Y5NJN5"/>
<dbReference type="RefSeq" id="WP_141083742.1">
    <property type="nucleotide sequence ID" value="NZ_NDYQ01000004.1"/>
</dbReference>
<evidence type="ECO:0000256" key="1">
    <source>
        <dbReference type="SAM" id="MobiDB-lite"/>
    </source>
</evidence>
<feature type="compositionally biased region" description="Pro residues" evidence="1">
    <location>
        <begin position="226"/>
        <end position="236"/>
    </location>
</feature>
<dbReference type="PANTHER" id="PTHR10068">
    <property type="entry name" value="BONE MARROW PROTEOGLYCAN"/>
    <property type="match status" value="1"/>
</dbReference>
<protein>
    <submittedName>
        <fullName evidence="2">Uncharacterized protein</fullName>
    </submittedName>
</protein>
<dbReference type="PANTHER" id="PTHR10068:SF14">
    <property type="entry name" value="CELL WALL ADHESIN EAP1"/>
    <property type="match status" value="1"/>
</dbReference>
<feature type="compositionally biased region" description="Pro residues" evidence="1">
    <location>
        <begin position="179"/>
        <end position="188"/>
    </location>
</feature>
<organism evidence="2 3">
    <name type="scientific">Campylobacter concisus</name>
    <dbReference type="NCBI Taxonomy" id="199"/>
    <lineage>
        <taxon>Bacteria</taxon>
        <taxon>Pseudomonadati</taxon>
        <taxon>Campylobacterota</taxon>
        <taxon>Epsilonproteobacteria</taxon>
        <taxon>Campylobacterales</taxon>
        <taxon>Campylobacteraceae</taxon>
        <taxon>Campylobacter</taxon>
    </lineage>
</organism>
<dbReference type="NCBIfam" id="NF033682">
    <property type="entry name" value="retention_LapA"/>
    <property type="match status" value="1"/>
</dbReference>
<sequence>MQKLGVIKNILGGEIVAVDKSGNERVLKVGDSIFEGETIKANGSAKAVIAGNDGKEVSLQNGESLSLDKEANALSDNPEIASIQKALLNGANITDLEETAAGGNQGGGNATGDGVSLGAASFAEGGHYSNINENYRNLTDANRAFQTPENSIGGYNDAGTDVDTTTPISPAAPVTPSTPVTPPTPSTPVVPSTPSTPVVPSTPSTPVTPPTPSTPSTPGVTVTPGTPSPANPPVITPRPGAVEITTSIDPANSEVRESGAGANGEGGHYLVYKLGLGGTPVSPSGETTDLGLNFLGGTRGEDYSNVVEYSTDNGATFQPLSGYTITGVNIEDISKVQVRIKVLDDNGQDTTKGPLHHNQNEGENTGPQGMTIDNVQKTDMVDNFAVFKEGVKLSVTPSSSYLLPTTNANMAEGKIIDNDDNIELNKDIKGNIANHTNLETHDGDDTVSIKANLENLHLNTGSDNDVVNFDKEVTISGTKNSPSVGGVLGHYNSTTINLGSGDDVVNINADLSIFKAEIKLGAYTPSSSNSAHDEAGNNTLNINANILGKETFKVIDPNIHNSWYNDNRIHTGDGDDVVNVKDGVRIERVNIQMDTGSNTFKANNVTMTDAWVDTSDRYSEARDVNTMEISNSTLTNVNLNRESQDAVLGYQSLKLDNNKGESVTAYAKDLLEVKGNGDGNSHYETGSFSSAHVIADGISIGQAGFSNKTGVDFTADISNLTAKTRVWVTSYGESNDTINFKGNNILNNLEDSSSADIDTRGGNDTINFEGKNVAGAITINTDAGNDTINIGSETKFGGTHEKYVFKSVQFSSINMGDGDDTINIDKGAELKSTTIKMGDGDDVVNLNGSLKHAGGTYWDGSSTIDLGSGNDIIHIGKDAEINADGWTSAGGKKEHGGIVIQGGAGTDTLDLAGNIDFSKVAGFEKVSLGGSANNVTLNLTLGDVLNITRGNANNTLRIDGESGDQVDMSAFSKGGVNSEGYREFSATSNGTTFTIEIKDEIVLHS</sequence>
<feature type="compositionally biased region" description="Pro residues" evidence="1">
    <location>
        <begin position="206"/>
        <end position="215"/>
    </location>
</feature>
<reference evidence="2 3" key="1">
    <citation type="submission" date="2017-04" db="EMBL/GenBank/DDBJ databases">
        <title>Complete genome of Campylobacter concisus ATCC 33237T and draft genomes for an additional eight well characterized C. concisus strains.</title>
        <authorList>
            <person name="Cornelius A.J."/>
            <person name="Miller W.G."/>
            <person name="Lastovica A.J."/>
            <person name="On S.L."/>
            <person name="French N.P."/>
            <person name="Vandenberg O."/>
            <person name="Biggs P.J."/>
        </authorList>
    </citation>
    <scope>NUCLEOTIDE SEQUENCE [LARGE SCALE GENOMIC DNA]</scope>
    <source>
        <strain evidence="2 3">Lasto127.99</strain>
    </source>
</reference>
<evidence type="ECO:0000313" key="2">
    <source>
        <dbReference type="EMBL" id="OUT18072.1"/>
    </source>
</evidence>
<dbReference type="Gene3D" id="2.160.20.160">
    <property type="match status" value="2"/>
</dbReference>